<keyword evidence="1" id="KW-0175">Coiled coil</keyword>
<evidence type="ECO:0000256" key="2">
    <source>
        <dbReference type="SAM" id="MobiDB-lite"/>
    </source>
</evidence>
<feature type="region of interest" description="Disordered" evidence="2">
    <location>
        <begin position="116"/>
        <end position="149"/>
    </location>
</feature>
<gene>
    <name evidence="3" type="ORF">JGUZn3_23690</name>
</gene>
<dbReference type="InterPro" id="IPR018648">
    <property type="entry name" value="DUF2076"/>
</dbReference>
<evidence type="ECO:0000313" key="3">
    <source>
        <dbReference type="EMBL" id="QNT79569.1"/>
    </source>
</evidence>
<name>A0A7H1NUV9_9PROT</name>
<keyword evidence="4" id="KW-1185">Reference proteome</keyword>
<dbReference type="Proteomes" id="UP000516349">
    <property type="component" value="Chromosome"/>
</dbReference>
<reference evidence="3 4" key="1">
    <citation type="submission" date="2020-08" db="EMBL/GenBank/DDBJ databases">
        <title>Complete genome sequence of Entomobacter blattae G55GP.</title>
        <authorList>
            <person name="Poehlein A."/>
            <person name="Guzman J."/>
            <person name="Daniel R."/>
            <person name="Vilcinskas A."/>
        </authorList>
    </citation>
    <scope>NUCLEOTIDE SEQUENCE [LARGE SCALE GENOMIC DNA]</scope>
    <source>
        <strain evidence="3 4">G55GP</strain>
    </source>
</reference>
<evidence type="ECO:0000256" key="1">
    <source>
        <dbReference type="SAM" id="Coils"/>
    </source>
</evidence>
<dbReference type="Pfam" id="PF09849">
    <property type="entry name" value="DUF2076"/>
    <property type="match status" value="1"/>
</dbReference>
<dbReference type="EMBL" id="CP060244">
    <property type="protein sequence ID" value="QNT79569.1"/>
    <property type="molecule type" value="Genomic_DNA"/>
</dbReference>
<accession>A0A7H1NUV9</accession>
<evidence type="ECO:0008006" key="5">
    <source>
        <dbReference type="Google" id="ProtNLM"/>
    </source>
</evidence>
<organism evidence="3 4">
    <name type="scientific">Entomobacter blattae</name>
    <dbReference type="NCBI Taxonomy" id="2762277"/>
    <lineage>
        <taxon>Bacteria</taxon>
        <taxon>Pseudomonadati</taxon>
        <taxon>Pseudomonadota</taxon>
        <taxon>Alphaproteobacteria</taxon>
        <taxon>Acetobacterales</taxon>
        <taxon>Acetobacteraceae</taxon>
        <taxon>Entomobacter</taxon>
    </lineage>
</organism>
<proteinExistence type="predicted"/>
<feature type="coiled-coil region" evidence="1">
    <location>
        <begin position="60"/>
        <end position="87"/>
    </location>
</feature>
<dbReference type="KEGG" id="ebla:JGUZn3_23690"/>
<dbReference type="AlphaFoldDB" id="A0A7H1NUV9"/>
<sequence length="259" mass="26589">MNNDEKELIANFFARVSGQQSGTAGSVPATLPPLDPEANRFIQENIQKYPESAYRITQMAVVQEAALAEAQNRIRHLQWELQQAQHYVQQQAAARVGSQPSGGGFFRTLFGGGAAASSASAPPSGWGGQPSAPPPQQRYAPPTQAAYPPGYQPGMFQRQGSGFLGSALSTAAGVAGGVMVGNALTSLFSHHSDPMAGAADNSFLGAADSGGFGGAASSDPFAGAGTFVDQNFDAGADNFDGGGFDDSGFDGGSWGDDSF</sequence>
<protein>
    <recommendedName>
        <fullName evidence="5">ABC transporter substrate-binding protein</fullName>
    </recommendedName>
</protein>
<dbReference type="RefSeq" id="WP_203413718.1">
    <property type="nucleotide sequence ID" value="NZ_CP060244.1"/>
</dbReference>
<evidence type="ECO:0000313" key="4">
    <source>
        <dbReference type="Proteomes" id="UP000516349"/>
    </source>
</evidence>